<sequence>MKCRPTQLPRSECDRKPPCGDIGADSALHHWRAKPLCRTSQAETRSRGRTRIFKLAEPTAPSGARRGDRGLKQRAKTSESHAGHEGSQVPYPAERCTQRWHSPGGTHQEQISAVAQRPAGSSCAGVGPEFRVAVVTQLVRRPQLVRARGLSCTAVSHNLSRLALRRRSAFRKRSAQEA</sequence>
<comment type="caution">
    <text evidence="2">The sequence shown here is derived from an EMBL/GenBank/DDBJ whole genome shotgun (WGS) entry which is preliminary data.</text>
</comment>
<dbReference type="EMBL" id="JAUIRO010000007">
    <property type="protein sequence ID" value="KAK0705900.1"/>
    <property type="molecule type" value="Genomic_DNA"/>
</dbReference>
<keyword evidence="3" id="KW-1185">Reference proteome</keyword>
<evidence type="ECO:0000256" key="1">
    <source>
        <dbReference type="SAM" id="MobiDB-lite"/>
    </source>
</evidence>
<protein>
    <submittedName>
        <fullName evidence="2">Uncharacterized protein</fullName>
    </submittedName>
</protein>
<dbReference type="AlphaFoldDB" id="A0AA39ZYF3"/>
<reference evidence="2" key="1">
    <citation type="submission" date="2023-06" db="EMBL/GenBank/DDBJ databases">
        <title>Genome-scale phylogeny and comparative genomics of the fungal order Sordariales.</title>
        <authorList>
            <consortium name="Lawrence Berkeley National Laboratory"/>
            <person name="Hensen N."/>
            <person name="Bonometti L."/>
            <person name="Westerberg I."/>
            <person name="Brannstrom I.O."/>
            <person name="Guillou S."/>
            <person name="Cros-Aarteil S."/>
            <person name="Calhoun S."/>
            <person name="Haridas S."/>
            <person name="Kuo A."/>
            <person name="Mondo S."/>
            <person name="Pangilinan J."/>
            <person name="Riley R."/>
            <person name="LaButti K."/>
            <person name="Andreopoulos B."/>
            <person name="Lipzen A."/>
            <person name="Chen C."/>
            <person name="Yanf M."/>
            <person name="Daum C."/>
            <person name="Ng V."/>
            <person name="Clum A."/>
            <person name="Steindorff A."/>
            <person name="Ohm R."/>
            <person name="Martin F."/>
            <person name="Silar P."/>
            <person name="Natvig D."/>
            <person name="Lalanne C."/>
            <person name="Gautier V."/>
            <person name="Ament-velasquez S.L."/>
            <person name="Kruys A."/>
            <person name="Hutchinson M.I."/>
            <person name="Powell A.J."/>
            <person name="Barry K."/>
            <person name="Miller A.N."/>
            <person name="Grigoriev I.V."/>
            <person name="Debuchy R."/>
            <person name="Gladieux P."/>
            <person name="Thoren M.H."/>
            <person name="Johannesson H."/>
        </authorList>
    </citation>
    <scope>NUCLEOTIDE SEQUENCE</scope>
    <source>
        <strain evidence="2">SMH2392-1A</strain>
    </source>
</reference>
<accession>A0AA39ZYF3</accession>
<organism evidence="2 3">
    <name type="scientific">Lasiosphaeria miniovina</name>
    <dbReference type="NCBI Taxonomy" id="1954250"/>
    <lineage>
        <taxon>Eukaryota</taxon>
        <taxon>Fungi</taxon>
        <taxon>Dikarya</taxon>
        <taxon>Ascomycota</taxon>
        <taxon>Pezizomycotina</taxon>
        <taxon>Sordariomycetes</taxon>
        <taxon>Sordariomycetidae</taxon>
        <taxon>Sordariales</taxon>
        <taxon>Lasiosphaeriaceae</taxon>
        <taxon>Lasiosphaeria</taxon>
    </lineage>
</organism>
<name>A0AA39ZYF3_9PEZI</name>
<proteinExistence type="predicted"/>
<feature type="region of interest" description="Disordered" evidence="1">
    <location>
        <begin position="37"/>
        <end position="122"/>
    </location>
</feature>
<evidence type="ECO:0000313" key="3">
    <source>
        <dbReference type="Proteomes" id="UP001172101"/>
    </source>
</evidence>
<dbReference type="RefSeq" id="XP_060290994.1">
    <property type="nucleotide sequence ID" value="XM_060435026.1"/>
</dbReference>
<gene>
    <name evidence="2" type="ORF">B0T26DRAFT_437966</name>
</gene>
<dbReference type="Proteomes" id="UP001172101">
    <property type="component" value="Unassembled WGS sequence"/>
</dbReference>
<evidence type="ECO:0000313" key="2">
    <source>
        <dbReference type="EMBL" id="KAK0705900.1"/>
    </source>
</evidence>
<feature type="region of interest" description="Disordered" evidence="1">
    <location>
        <begin position="1"/>
        <end position="25"/>
    </location>
</feature>
<feature type="compositionally biased region" description="Basic and acidic residues" evidence="1">
    <location>
        <begin position="65"/>
        <end position="84"/>
    </location>
</feature>
<dbReference type="GeneID" id="85318296"/>